<dbReference type="AlphaFoldDB" id="A0A409WEG2"/>
<dbReference type="InParanoid" id="A0A409WEG2"/>
<accession>A0A409WEG2</accession>
<dbReference type="Proteomes" id="UP000284706">
    <property type="component" value="Unassembled WGS sequence"/>
</dbReference>
<feature type="transmembrane region" description="Helical" evidence="1">
    <location>
        <begin position="352"/>
        <end position="374"/>
    </location>
</feature>
<dbReference type="STRING" id="231916.A0A409WEG2"/>
<evidence type="ECO:0000256" key="1">
    <source>
        <dbReference type="SAM" id="Phobius"/>
    </source>
</evidence>
<organism evidence="2 3">
    <name type="scientific">Gymnopilus dilepis</name>
    <dbReference type="NCBI Taxonomy" id="231916"/>
    <lineage>
        <taxon>Eukaryota</taxon>
        <taxon>Fungi</taxon>
        <taxon>Dikarya</taxon>
        <taxon>Basidiomycota</taxon>
        <taxon>Agaricomycotina</taxon>
        <taxon>Agaricomycetes</taxon>
        <taxon>Agaricomycetidae</taxon>
        <taxon>Agaricales</taxon>
        <taxon>Agaricineae</taxon>
        <taxon>Hymenogastraceae</taxon>
        <taxon>Gymnopilus</taxon>
    </lineage>
</organism>
<proteinExistence type="predicted"/>
<comment type="caution">
    <text evidence="2">The sequence shown here is derived from an EMBL/GenBank/DDBJ whole genome shotgun (WGS) entry which is preliminary data.</text>
</comment>
<sequence>MASKILIVGARGIGKSTFVSSITGIQPGFRTTSPIEWRITPSENWSARVSIAYYIPDISRSRELRIATTAPKPVGGLCASPVQLLSALKKAMILAYYPAFHPSLYRFLKEDAIEQALSRSSKPLSSAIIYVDISGLQRVGKGLTIVDLPGKASITRALSDSDPFAPLTTGIAGLGEDDNDPIAFSFVKQIIRCYTSAGTCELAVVLPISERQSDIVFRETEHARRSHVMSFVNLIQNNSLKITGGYQWPTTSPQSSHREISVIYNRLDKSPPFLLNEEHAHEVFYVHSIPEKGSFARSNQDLERVRQEESSFFLLSPHWKTMRNRKKLGVANLLKMWSLRSPHRPSKFSATWLPRLAFATKLIIFLSVLLFMWAKASNAIFT</sequence>
<keyword evidence="3" id="KW-1185">Reference proteome</keyword>
<dbReference type="EMBL" id="NHYE01005106">
    <property type="protein sequence ID" value="PPQ76904.1"/>
    <property type="molecule type" value="Genomic_DNA"/>
</dbReference>
<dbReference type="SUPFAM" id="SSF52540">
    <property type="entry name" value="P-loop containing nucleoside triphosphate hydrolases"/>
    <property type="match status" value="2"/>
</dbReference>
<dbReference type="OrthoDB" id="10632922at2759"/>
<evidence type="ECO:0000313" key="3">
    <source>
        <dbReference type="Proteomes" id="UP000284706"/>
    </source>
</evidence>
<gene>
    <name evidence="2" type="ORF">CVT26_001266</name>
</gene>
<protein>
    <submittedName>
        <fullName evidence="2">Uncharacterized protein</fullName>
    </submittedName>
</protein>
<reference evidence="2 3" key="1">
    <citation type="journal article" date="2018" name="Evol. Lett.">
        <title>Horizontal gene cluster transfer increased hallucinogenic mushroom diversity.</title>
        <authorList>
            <person name="Reynolds H.T."/>
            <person name="Vijayakumar V."/>
            <person name="Gluck-Thaler E."/>
            <person name="Korotkin H.B."/>
            <person name="Matheny P.B."/>
            <person name="Slot J.C."/>
        </authorList>
    </citation>
    <scope>NUCLEOTIDE SEQUENCE [LARGE SCALE GENOMIC DNA]</scope>
    <source>
        <strain evidence="2 3">SRW20</strain>
    </source>
</reference>
<evidence type="ECO:0000313" key="2">
    <source>
        <dbReference type="EMBL" id="PPQ76904.1"/>
    </source>
</evidence>
<dbReference type="InterPro" id="IPR027417">
    <property type="entry name" value="P-loop_NTPase"/>
</dbReference>
<keyword evidence="1" id="KW-1133">Transmembrane helix</keyword>
<dbReference type="Gene3D" id="3.40.50.300">
    <property type="entry name" value="P-loop containing nucleotide triphosphate hydrolases"/>
    <property type="match status" value="1"/>
</dbReference>
<keyword evidence="1" id="KW-0472">Membrane</keyword>
<keyword evidence="1" id="KW-0812">Transmembrane</keyword>
<name>A0A409WEG2_9AGAR</name>